<organism evidence="1 2">
    <name type="scientific">Aminivibrio pyruvatiphilus</name>
    <dbReference type="NCBI Taxonomy" id="1005740"/>
    <lineage>
        <taxon>Bacteria</taxon>
        <taxon>Thermotogati</taxon>
        <taxon>Synergistota</taxon>
        <taxon>Synergistia</taxon>
        <taxon>Synergistales</taxon>
        <taxon>Aminobacteriaceae</taxon>
        <taxon>Aminivibrio</taxon>
    </lineage>
</organism>
<evidence type="ECO:0000313" key="1">
    <source>
        <dbReference type="EMBL" id="TDY61648.1"/>
    </source>
</evidence>
<name>A0A4R8M9H3_9BACT</name>
<dbReference type="SUPFAM" id="SSF52833">
    <property type="entry name" value="Thioredoxin-like"/>
    <property type="match status" value="1"/>
</dbReference>
<dbReference type="AlphaFoldDB" id="A0A4R8M9H3"/>
<evidence type="ECO:0008006" key="3">
    <source>
        <dbReference type="Google" id="ProtNLM"/>
    </source>
</evidence>
<protein>
    <recommendedName>
        <fullName evidence="3">Thioredoxin-like protein</fullName>
    </recommendedName>
</protein>
<dbReference type="InterPro" id="IPR036249">
    <property type="entry name" value="Thioredoxin-like_sf"/>
</dbReference>
<dbReference type="Proteomes" id="UP000295066">
    <property type="component" value="Unassembled WGS sequence"/>
</dbReference>
<keyword evidence="2" id="KW-1185">Reference proteome</keyword>
<gene>
    <name evidence="1" type="ORF">C8D99_10561</name>
</gene>
<sequence length="80" mass="9489">MKSFPQAAAREAAGPLLVKLRDRYGESMEVNIYDPRCYFWIFDLIRFNIRAEPTWILDGKLLWRGIPSWDELREKIDGSR</sequence>
<dbReference type="OrthoDB" id="5780at2"/>
<reference evidence="1 2" key="1">
    <citation type="submission" date="2019-03" db="EMBL/GenBank/DDBJ databases">
        <title>Genomic Encyclopedia of Type Strains, Phase IV (KMG-IV): sequencing the most valuable type-strain genomes for metagenomic binning, comparative biology and taxonomic classification.</title>
        <authorList>
            <person name="Goeker M."/>
        </authorList>
    </citation>
    <scope>NUCLEOTIDE SEQUENCE [LARGE SCALE GENOMIC DNA]</scope>
    <source>
        <strain evidence="1 2">DSM 25964</strain>
    </source>
</reference>
<comment type="caution">
    <text evidence="1">The sequence shown here is derived from an EMBL/GenBank/DDBJ whole genome shotgun (WGS) entry which is preliminary data.</text>
</comment>
<proteinExistence type="predicted"/>
<dbReference type="EMBL" id="SORI01000005">
    <property type="protein sequence ID" value="TDY61648.1"/>
    <property type="molecule type" value="Genomic_DNA"/>
</dbReference>
<evidence type="ECO:0000313" key="2">
    <source>
        <dbReference type="Proteomes" id="UP000295066"/>
    </source>
</evidence>
<accession>A0A4R8M9H3</accession>
<dbReference type="RefSeq" id="WP_133957097.1">
    <property type="nucleotide sequence ID" value="NZ_SORI01000005.1"/>
</dbReference>